<dbReference type="EMBL" id="CP015017">
    <property type="protein sequence ID" value="APC01047.1"/>
    <property type="molecule type" value="Genomic_DNA"/>
</dbReference>
<dbReference type="Pfam" id="PF25917">
    <property type="entry name" value="BSH_RND"/>
    <property type="match status" value="1"/>
</dbReference>
<evidence type="ECO:0000256" key="1">
    <source>
        <dbReference type="ARBA" id="ARBA00004196"/>
    </source>
</evidence>
<evidence type="ECO:0000313" key="4">
    <source>
        <dbReference type="EMBL" id="APC01047.1"/>
    </source>
</evidence>
<dbReference type="Gene3D" id="2.40.30.170">
    <property type="match status" value="1"/>
</dbReference>
<dbReference type="SUPFAM" id="SSF111369">
    <property type="entry name" value="HlyD-like secretion proteins"/>
    <property type="match status" value="1"/>
</dbReference>
<reference evidence="4" key="1">
    <citation type="journal article" date="2017" name="Appl. Environ. Microbiol.">
        <title>Microdiversification of a pelagic Polynucleobacter species is mainly driven by acquisition of genomic islands from a partially interspecific gene pool.</title>
        <authorList>
            <person name="Hoetzinger M."/>
            <person name="Hahn M.W."/>
            <person name="Jezberova J."/>
            <person name="Schmidt J."/>
            <person name="Koll U."/>
        </authorList>
    </citation>
    <scope>NUCLEOTIDE SEQUENCE</scope>
    <source>
        <strain evidence="4">MWH-RechtKol4</strain>
    </source>
</reference>
<dbReference type="AlphaFoldDB" id="A0AAC9NII7"/>
<proteinExistence type="predicted"/>
<gene>
    <name evidence="4" type="ORF">AOC25_05135</name>
</gene>
<dbReference type="RefSeq" id="WP_071540092.1">
    <property type="nucleotide sequence ID" value="NZ_CP015017.1"/>
</dbReference>
<keyword evidence="2" id="KW-1133">Transmembrane helix</keyword>
<dbReference type="PANTHER" id="PTHR30386:SF19">
    <property type="entry name" value="MULTIDRUG EXPORT PROTEIN EMRA-RELATED"/>
    <property type="match status" value="1"/>
</dbReference>
<evidence type="ECO:0000313" key="5">
    <source>
        <dbReference type="Proteomes" id="UP000182060"/>
    </source>
</evidence>
<feature type="domain" description="Multidrug resistance protein MdtA-like barrel-sandwich hybrid" evidence="3">
    <location>
        <begin position="53"/>
        <end position="179"/>
    </location>
</feature>
<dbReference type="PANTHER" id="PTHR30386">
    <property type="entry name" value="MEMBRANE FUSION SUBUNIT OF EMRAB-TOLC MULTIDRUG EFFLUX PUMP"/>
    <property type="match status" value="1"/>
</dbReference>
<dbReference type="GO" id="GO:0030313">
    <property type="term" value="C:cell envelope"/>
    <property type="evidence" value="ECO:0007669"/>
    <property type="project" value="UniProtKB-SubCell"/>
</dbReference>
<dbReference type="InterPro" id="IPR058625">
    <property type="entry name" value="MdtA-like_BSH"/>
</dbReference>
<name>A0AAC9NII7_9BURK</name>
<sequence length="322" mass="35663">METTLNNNGFNRPKTFKIFLFVLIGIVLLGLLYWLFFSRNSESTDDAYVAGSQIQVVSQIEGAIATVNVSETQAVEEGQSLFRIDPTEVMIASEKADIDLRNADSDYQKRKALQGDASVSKEELEHSQLALLKAIANARQAYINLLRVDVQSPVKATMAKRYAQVGQRVAPGTQLALMVAGDQIWVDANFKEDQLKHIRIGQPVRLESDIYGGKMDFHGKVVGFAPGTGSTLALLPPQNATGNWVKVVQRLPVRISLDTEELNKYPLNIGLSMNVKVDTSNREGSALQAMEKGPISDTTIYQKQFDKAERHIQTLLIKSKKL</sequence>
<organism evidence="4 5">
    <name type="scientific">Polynucleobacter asymbioticus</name>
    <dbReference type="NCBI Taxonomy" id="576611"/>
    <lineage>
        <taxon>Bacteria</taxon>
        <taxon>Pseudomonadati</taxon>
        <taxon>Pseudomonadota</taxon>
        <taxon>Betaproteobacteria</taxon>
        <taxon>Burkholderiales</taxon>
        <taxon>Burkholderiaceae</taxon>
        <taxon>Polynucleobacter</taxon>
    </lineage>
</organism>
<dbReference type="GO" id="GO:0055085">
    <property type="term" value="P:transmembrane transport"/>
    <property type="evidence" value="ECO:0007669"/>
    <property type="project" value="InterPro"/>
</dbReference>
<comment type="subcellular location">
    <subcellularLocation>
        <location evidence="1">Cell envelope</location>
    </subcellularLocation>
</comment>
<keyword evidence="2" id="KW-0812">Transmembrane</keyword>
<dbReference type="InterPro" id="IPR050739">
    <property type="entry name" value="MFP"/>
</dbReference>
<protein>
    <recommendedName>
        <fullName evidence="3">Multidrug resistance protein MdtA-like barrel-sandwich hybrid domain-containing protein</fullName>
    </recommendedName>
</protein>
<evidence type="ECO:0000256" key="2">
    <source>
        <dbReference type="SAM" id="Phobius"/>
    </source>
</evidence>
<evidence type="ECO:0000259" key="3">
    <source>
        <dbReference type="Pfam" id="PF25917"/>
    </source>
</evidence>
<dbReference type="Gene3D" id="2.40.50.100">
    <property type="match status" value="1"/>
</dbReference>
<accession>A0AAC9NII7</accession>
<dbReference type="Proteomes" id="UP000182060">
    <property type="component" value="Chromosome"/>
</dbReference>
<feature type="transmembrane region" description="Helical" evidence="2">
    <location>
        <begin position="18"/>
        <end position="36"/>
    </location>
</feature>
<keyword evidence="2" id="KW-0472">Membrane</keyword>